<sequence>MVVTVVVVEVEAASPFAASSLLYSGCPSALTSLRFVNITDNVHTADAVVMSHPSVPVSSYPSLAIIPSTPSPPGSTAFGPKVALAEWDAGYSHFAQGLDTGDCDGDGHIDVATITSGADKAVTVIFSPGEWSTLGGSVPGADYTVLDTVTVDTPGNNPQAVVVADVSGDGLDDVITVSGSYSSGTIRVYVYTGARSFDTAHVVGSVTSPRSLAAGDVDSDGKFDLLVGSYNSKVVFGYNAVNVLYNPGPGSARTMTSWSATLLYNAGHKHFVGRTGDVNHDNRPDIFVSISAAPTNGIMYFESTGATGYSLVTTLSTADTTANVVELADINGDALLDVVGYSSSNSATNVVVWFHSAPQGDFFAGFDSFEVVVDVATSTSELRAPVAVSASFISPASLVFTTPASNATGPHVISVVRSLANSDGSGDVTTRLPGLLDYVSHGCIAPGFVWRSLECKPCSEFEGAHCPGGERFWPRTGYWAASEREPPSRCFVEAACPGALGEVSVYPALVNIDGSRKTDQCALGYTDEYCSVCADGYYMQDGVCRTCGSDAAAKAELAAIVIVASVMFGVILLALLLLSVRHLVTVVSAIVTLQTLVVVGKLGMQRLATSSSSSVQTLARIMRFVALVNFEIEVVRPGCSIPRVAFLSLWLGTLGLTLVAAFAFLVTVWLRTVLAARAARGKATAAARAFDFGTVIRARTMHALIILASLVFLQVSLRTFQALNCVRAGDGSLRLAIELRLRCFEGSHSRFAPGIFATALLFSLGFPVAALLVALRTRKRVLAGMPIDAAIEAYGYIIRGLKPKYLWFRTLTLATTLTFVLETVFVASPSARVFAACFNFGVSLLLVGVLDPFLERLHTGLALASGMASSAQILYFLYRENVTLFGVGAGFQALVLAIIAAVLIVRTLYRSRTRQTAVEPATPGVALDSPIRQQYAFANAQPAGQVSDNQL</sequence>
<feature type="transmembrane region" description="Helical" evidence="2">
    <location>
        <begin position="703"/>
        <end position="723"/>
    </location>
</feature>
<dbReference type="Proteomes" id="UP000054408">
    <property type="component" value="Unassembled WGS sequence"/>
</dbReference>
<dbReference type="PANTHER" id="PTHR46580">
    <property type="entry name" value="SENSOR KINASE-RELATED"/>
    <property type="match status" value="1"/>
</dbReference>
<gene>
    <name evidence="3" type="ORF">AMSG_02080</name>
</gene>
<keyword evidence="2" id="KW-0812">Transmembrane</keyword>
<organism evidence="3 4">
    <name type="scientific">Thecamonas trahens ATCC 50062</name>
    <dbReference type="NCBI Taxonomy" id="461836"/>
    <lineage>
        <taxon>Eukaryota</taxon>
        <taxon>Apusozoa</taxon>
        <taxon>Apusomonadida</taxon>
        <taxon>Apusomonadidae</taxon>
        <taxon>Thecamonas</taxon>
    </lineage>
</organism>
<keyword evidence="2" id="KW-0472">Membrane</keyword>
<dbReference type="AlphaFoldDB" id="A0A0L0DX28"/>
<feature type="transmembrane region" description="Helical" evidence="2">
    <location>
        <begin position="647"/>
        <end position="670"/>
    </location>
</feature>
<feature type="transmembrane region" description="Helical" evidence="2">
    <location>
        <begin position="833"/>
        <end position="854"/>
    </location>
</feature>
<reference evidence="3 4" key="1">
    <citation type="submission" date="2010-05" db="EMBL/GenBank/DDBJ databases">
        <title>The Genome Sequence of Thecamonas trahens ATCC 50062.</title>
        <authorList>
            <consortium name="The Broad Institute Genome Sequencing Platform"/>
            <person name="Russ C."/>
            <person name="Cuomo C."/>
            <person name="Shea T."/>
            <person name="Young S.K."/>
            <person name="Zeng Q."/>
            <person name="Koehrsen M."/>
            <person name="Haas B."/>
            <person name="Borodovsky M."/>
            <person name="Guigo R."/>
            <person name="Alvarado L."/>
            <person name="Berlin A."/>
            <person name="Bochicchio J."/>
            <person name="Borenstein D."/>
            <person name="Chapman S."/>
            <person name="Chen Z."/>
            <person name="Freedman E."/>
            <person name="Gellesch M."/>
            <person name="Goldberg J."/>
            <person name="Griggs A."/>
            <person name="Gujja S."/>
            <person name="Heilman E."/>
            <person name="Heiman D."/>
            <person name="Hepburn T."/>
            <person name="Howarth C."/>
            <person name="Jen D."/>
            <person name="Larson L."/>
            <person name="Mehta T."/>
            <person name="Park D."/>
            <person name="Pearson M."/>
            <person name="Roberts A."/>
            <person name="Saif S."/>
            <person name="Shenoy N."/>
            <person name="Sisk P."/>
            <person name="Stolte C."/>
            <person name="Sykes S."/>
            <person name="Thomson T."/>
            <person name="Walk T."/>
            <person name="White J."/>
            <person name="Yandava C."/>
            <person name="Burger G."/>
            <person name="Gray M.W."/>
            <person name="Holland P.W.H."/>
            <person name="King N."/>
            <person name="Lang F.B.F."/>
            <person name="Roger A.J."/>
            <person name="Ruiz-Trillo I."/>
            <person name="Lander E."/>
            <person name="Nusbaum C."/>
        </authorList>
    </citation>
    <scope>NUCLEOTIDE SEQUENCE [LARGE SCALE GENOMIC DNA]</scope>
    <source>
        <strain evidence="3 4">ATCC 50062</strain>
    </source>
</reference>
<dbReference type="GeneID" id="25561791"/>
<keyword evidence="1" id="KW-0732">Signal</keyword>
<dbReference type="PANTHER" id="PTHR46580:SF4">
    <property type="entry name" value="ATP_GTP-BINDING PROTEIN"/>
    <property type="match status" value="1"/>
</dbReference>
<dbReference type="Gene3D" id="2.130.10.130">
    <property type="entry name" value="Integrin alpha, N-terminal"/>
    <property type="match status" value="2"/>
</dbReference>
<evidence type="ECO:0000313" key="3">
    <source>
        <dbReference type="EMBL" id="KNC56068.1"/>
    </source>
</evidence>
<feature type="transmembrane region" description="Helical" evidence="2">
    <location>
        <begin position="583"/>
        <end position="604"/>
    </location>
</feature>
<dbReference type="RefSeq" id="XP_013761112.1">
    <property type="nucleotide sequence ID" value="XM_013905658.1"/>
</dbReference>
<dbReference type="EMBL" id="GL349440">
    <property type="protein sequence ID" value="KNC56068.1"/>
    <property type="molecule type" value="Genomic_DNA"/>
</dbReference>
<protein>
    <submittedName>
        <fullName evidence="3">Uncharacterized protein</fullName>
    </submittedName>
</protein>
<evidence type="ECO:0000256" key="1">
    <source>
        <dbReference type="ARBA" id="ARBA00022729"/>
    </source>
</evidence>
<feature type="transmembrane region" description="Helical" evidence="2">
    <location>
        <begin position="884"/>
        <end position="905"/>
    </location>
</feature>
<dbReference type="Pfam" id="PF13517">
    <property type="entry name" value="FG-GAP_3"/>
    <property type="match status" value="2"/>
</dbReference>
<name>A0A0L0DX28_THETB</name>
<dbReference type="InterPro" id="IPR028994">
    <property type="entry name" value="Integrin_alpha_N"/>
</dbReference>
<feature type="transmembrane region" description="Helical" evidence="2">
    <location>
        <begin position="806"/>
        <end position="827"/>
    </location>
</feature>
<dbReference type="OrthoDB" id="538624at2759"/>
<feature type="transmembrane region" description="Helical" evidence="2">
    <location>
        <begin position="754"/>
        <end position="775"/>
    </location>
</feature>
<keyword evidence="2" id="KW-1133">Transmembrane helix</keyword>
<keyword evidence="4" id="KW-1185">Reference proteome</keyword>
<accession>A0A0L0DX28</accession>
<dbReference type="InterPro" id="IPR013517">
    <property type="entry name" value="FG-GAP"/>
</dbReference>
<evidence type="ECO:0000313" key="4">
    <source>
        <dbReference type="Proteomes" id="UP000054408"/>
    </source>
</evidence>
<evidence type="ECO:0000256" key="2">
    <source>
        <dbReference type="SAM" id="Phobius"/>
    </source>
</evidence>
<feature type="transmembrane region" description="Helical" evidence="2">
    <location>
        <begin position="557"/>
        <end position="578"/>
    </location>
</feature>
<dbReference type="SUPFAM" id="SSF69318">
    <property type="entry name" value="Integrin alpha N-terminal domain"/>
    <property type="match status" value="1"/>
</dbReference>
<feature type="transmembrane region" description="Helical" evidence="2">
    <location>
        <begin position="861"/>
        <end position="878"/>
    </location>
</feature>
<proteinExistence type="predicted"/>